<sequence length="120" mass="14086">MKTIAGIPMLSLFRRFGQVKSQRRYKAGYSPVFFLTLLFLSTLYKPTFYTLAIYMSMCGMQNSFYTSMPYFQVLHFCSCSRTRYKPGLTLSLAVNIYTASPRKYLVLSDSNHRSWFEYLK</sequence>
<proteinExistence type="predicted"/>
<dbReference type="AlphaFoldDB" id="A0A2T3B6P5"/>
<feature type="transmembrane region" description="Helical" evidence="1">
    <location>
        <begin position="33"/>
        <end position="54"/>
    </location>
</feature>
<dbReference type="GeneID" id="36572797"/>
<organism evidence="2 3">
    <name type="scientific">Amorphotheca resinae ATCC 22711</name>
    <dbReference type="NCBI Taxonomy" id="857342"/>
    <lineage>
        <taxon>Eukaryota</taxon>
        <taxon>Fungi</taxon>
        <taxon>Dikarya</taxon>
        <taxon>Ascomycota</taxon>
        <taxon>Pezizomycotina</taxon>
        <taxon>Leotiomycetes</taxon>
        <taxon>Helotiales</taxon>
        <taxon>Amorphothecaceae</taxon>
        <taxon>Amorphotheca</taxon>
    </lineage>
</organism>
<protein>
    <submittedName>
        <fullName evidence="2">Uncharacterized protein</fullName>
    </submittedName>
</protein>
<keyword evidence="3" id="KW-1185">Reference proteome</keyword>
<dbReference type="Proteomes" id="UP000241818">
    <property type="component" value="Unassembled WGS sequence"/>
</dbReference>
<gene>
    <name evidence="2" type="ORF">M430DRAFT_225449</name>
</gene>
<evidence type="ECO:0000313" key="3">
    <source>
        <dbReference type="Proteomes" id="UP000241818"/>
    </source>
</evidence>
<keyword evidence="1" id="KW-0472">Membrane</keyword>
<dbReference type="RefSeq" id="XP_024722579.1">
    <property type="nucleotide sequence ID" value="XM_024864716.1"/>
</dbReference>
<accession>A0A2T3B6P5</accession>
<name>A0A2T3B6P5_AMORE</name>
<evidence type="ECO:0000256" key="1">
    <source>
        <dbReference type="SAM" id="Phobius"/>
    </source>
</evidence>
<keyword evidence="1" id="KW-0812">Transmembrane</keyword>
<keyword evidence="1" id="KW-1133">Transmembrane helix</keyword>
<reference evidence="2 3" key="1">
    <citation type="journal article" date="2018" name="New Phytol.">
        <title>Comparative genomics and transcriptomics depict ericoid mycorrhizal fungi as versatile saprotrophs and plant mutualists.</title>
        <authorList>
            <person name="Martino E."/>
            <person name="Morin E."/>
            <person name="Grelet G.A."/>
            <person name="Kuo A."/>
            <person name="Kohler A."/>
            <person name="Daghino S."/>
            <person name="Barry K.W."/>
            <person name="Cichocki N."/>
            <person name="Clum A."/>
            <person name="Dockter R.B."/>
            <person name="Hainaut M."/>
            <person name="Kuo R.C."/>
            <person name="LaButti K."/>
            <person name="Lindahl B.D."/>
            <person name="Lindquist E.A."/>
            <person name="Lipzen A."/>
            <person name="Khouja H.R."/>
            <person name="Magnuson J."/>
            <person name="Murat C."/>
            <person name="Ohm R.A."/>
            <person name="Singer S.W."/>
            <person name="Spatafora J.W."/>
            <person name="Wang M."/>
            <person name="Veneault-Fourrey C."/>
            <person name="Henrissat B."/>
            <person name="Grigoriev I.V."/>
            <person name="Martin F.M."/>
            <person name="Perotto S."/>
        </authorList>
    </citation>
    <scope>NUCLEOTIDE SEQUENCE [LARGE SCALE GENOMIC DNA]</scope>
    <source>
        <strain evidence="2 3">ATCC 22711</strain>
    </source>
</reference>
<dbReference type="EMBL" id="KZ679009">
    <property type="protein sequence ID" value="PSS22424.1"/>
    <property type="molecule type" value="Genomic_DNA"/>
</dbReference>
<dbReference type="InParanoid" id="A0A2T3B6P5"/>
<evidence type="ECO:0000313" key="2">
    <source>
        <dbReference type="EMBL" id="PSS22424.1"/>
    </source>
</evidence>